<dbReference type="AlphaFoldDB" id="A0A7N0T2Z3"/>
<dbReference type="InterPro" id="IPR052070">
    <property type="entry name" value="ESCRT-I_UEV_domain"/>
</dbReference>
<dbReference type="SUPFAM" id="SSF54495">
    <property type="entry name" value="UBC-like"/>
    <property type="match status" value="1"/>
</dbReference>
<protein>
    <recommendedName>
        <fullName evidence="13">Protein ELC-like</fullName>
    </recommendedName>
</protein>
<dbReference type="Pfam" id="PF05743">
    <property type="entry name" value="UEV"/>
    <property type="match status" value="1"/>
</dbReference>
<dbReference type="GO" id="GO:0043130">
    <property type="term" value="F:ubiquitin binding"/>
    <property type="evidence" value="ECO:0007669"/>
    <property type="project" value="TreeGrafter"/>
</dbReference>
<evidence type="ECO:0000256" key="7">
    <source>
        <dbReference type="PROSITE-ProRule" id="PRU00644"/>
    </source>
</evidence>
<evidence type="ECO:0000313" key="11">
    <source>
        <dbReference type="EnsemblPlants" id="Kaladp0020s0051.1.v1.1.CDS.1"/>
    </source>
</evidence>
<feature type="domain" description="UEV" evidence="10">
    <location>
        <begin position="11"/>
        <end position="155"/>
    </location>
</feature>
<dbReference type="InterPro" id="IPR017916">
    <property type="entry name" value="SB_dom"/>
</dbReference>
<dbReference type="Proteomes" id="UP000594263">
    <property type="component" value="Unplaced"/>
</dbReference>
<dbReference type="PANTHER" id="PTHR23306:SF3">
    <property type="entry name" value="TUMOR SUPPRESSOR PROTEIN 101"/>
    <property type="match status" value="1"/>
</dbReference>
<evidence type="ECO:0000256" key="3">
    <source>
        <dbReference type="ARBA" id="ARBA00022448"/>
    </source>
</evidence>
<dbReference type="PROSITE" id="PS51312">
    <property type="entry name" value="SB"/>
    <property type="match status" value="1"/>
</dbReference>
<evidence type="ECO:0000313" key="12">
    <source>
        <dbReference type="Proteomes" id="UP000594263"/>
    </source>
</evidence>
<dbReference type="GO" id="GO:0000813">
    <property type="term" value="C:ESCRT I complex"/>
    <property type="evidence" value="ECO:0007669"/>
    <property type="project" value="TreeGrafter"/>
</dbReference>
<keyword evidence="4" id="KW-0967">Endosome</keyword>
<name>A0A7N0T2Z3_KALFE</name>
<evidence type="ECO:0000256" key="1">
    <source>
        <dbReference type="ARBA" id="ARBA00004177"/>
    </source>
</evidence>
<dbReference type="InterPro" id="IPR008883">
    <property type="entry name" value="UEV_N"/>
</dbReference>
<comment type="similarity">
    <text evidence="2">Belongs to the ubiquitin-conjugating enzyme family. UEV subfamily.</text>
</comment>
<keyword evidence="6" id="KW-0175">Coiled coil</keyword>
<feature type="domain" description="SB" evidence="9">
    <location>
        <begin position="277"/>
        <end position="345"/>
    </location>
</feature>
<sequence>MGSAQQFLSSVLSQCGPSGLPYSEDVKWLIRQHLLALVEAYPSLRPQTATFAHNDGRTVNLLQAEGTVPMLYQAATYNIPIVIWLTDSYPRQPPCVYLNPTRDMVIKRPHPFVNPSGMVAIPYLHNWIYPTSNLVDLARNLSDVFARDPPLYSSPTPPTPLTPTPRQYSPSEDPAEAFRRSAVNKLVHMAHKDVAALTNTREAEMEGIFNAQSVLRQREQLLFRGLRDMISEKEALEQKLQMVLMNADMLEAWLTENADKVHKLANLDPDHVFQPCDALSNQIINSTSSDLAIEDAIYSLDKASQEGAIPFDLYLRTVRSLSREQFFHRATASKVRAVHMQSQVANMAARISHYVAS</sequence>
<dbReference type="SUPFAM" id="SSF140111">
    <property type="entry name" value="Endosomal sorting complex assembly domain"/>
    <property type="match status" value="1"/>
</dbReference>
<dbReference type="InterPro" id="IPR037202">
    <property type="entry name" value="ESCRT_assembly_dom"/>
</dbReference>
<evidence type="ECO:0000256" key="4">
    <source>
        <dbReference type="ARBA" id="ARBA00022753"/>
    </source>
</evidence>
<comment type="subcellular location">
    <subcellularLocation>
        <location evidence="1">Endosome</location>
    </subcellularLocation>
</comment>
<evidence type="ECO:0000259" key="10">
    <source>
        <dbReference type="PROSITE" id="PS51322"/>
    </source>
</evidence>
<dbReference type="OMA" id="LWLPEPY"/>
<evidence type="ECO:0000256" key="6">
    <source>
        <dbReference type="ARBA" id="ARBA00023054"/>
    </source>
</evidence>
<dbReference type="EnsemblPlants" id="Kaladp0020s0051.1.v1.1">
    <property type="protein sequence ID" value="Kaladp0020s0051.1.v1.1.CDS.1"/>
    <property type="gene ID" value="Kaladp0020s0051.v1.1"/>
</dbReference>
<dbReference type="PANTHER" id="PTHR23306">
    <property type="entry name" value="TUMOR SUSCEPTIBILITY GENE 101 PROTEIN-RELATED"/>
    <property type="match status" value="1"/>
</dbReference>
<evidence type="ECO:0000256" key="5">
    <source>
        <dbReference type="ARBA" id="ARBA00022927"/>
    </source>
</evidence>
<dbReference type="Gene3D" id="3.10.110.10">
    <property type="entry name" value="Ubiquitin Conjugating Enzyme"/>
    <property type="match status" value="1"/>
</dbReference>
<keyword evidence="3 7" id="KW-0813">Transport</keyword>
<evidence type="ECO:0000256" key="8">
    <source>
        <dbReference type="SAM" id="MobiDB-lite"/>
    </source>
</evidence>
<dbReference type="Pfam" id="PF09454">
    <property type="entry name" value="Vps23_core"/>
    <property type="match status" value="1"/>
</dbReference>
<dbReference type="InterPro" id="IPR016135">
    <property type="entry name" value="UBQ-conjugating_enzyme/RWD"/>
</dbReference>
<dbReference type="Gramene" id="Kaladp0020s0051.1.v1.1">
    <property type="protein sequence ID" value="Kaladp0020s0051.1.v1.1.CDS.1"/>
    <property type="gene ID" value="Kaladp0020s0051.v1.1"/>
</dbReference>
<dbReference type="Gene3D" id="6.10.140.820">
    <property type="match status" value="1"/>
</dbReference>
<accession>A0A7N0T2Z3</accession>
<evidence type="ECO:0008006" key="13">
    <source>
        <dbReference type="Google" id="ProtNLM"/>
    </source>
</evidence>
<proteinExistence type="inferred from homology"/>
<keyword evidence="12" id="KW-1185">Reference proteome</keyword>
<dbReference type="GO" id="GO:0008333">
    <property type="term" value="P:endosome to lysosome transport"/>
    <property type="evidence" value="ECO:0007669"/>
    <property type="project" value="TreeGrafter"/>
</dbReference>
<reference evidence="11" key="1">
    <citation type="submission" date="2021-01" db="UniProtKB">
        <authorList>
            <consortium name="EnsemblPlants"/>
        </authorList>
    </citation>
    <scope>IDENTIFICATION</scope>
</reference>
<dbReference type="CDD" id="cd11685">
    <property type="entry name" value="UEV_TSG101-like"/>
    <property type="match status" value="1"/>
</dbReference>
<feature type="region of interest" description="Disordered" evidence="8">
    <location>
        <begin position="149"/>
        <end position="175"/>
    </location>
</feature>
<dbReference type="PROSITE" id="PS51322">
    <property type="entry name" value="UEV"/>
    <property type="match status" value="1"/>
</dbReference>
<evidence type="ECO:0000259" key="9">
    <source>
        <dbReference type="PROSITE" id="PS51312"/>
    </source>
</evidence>
<keyword evidence="5 7" id="KW-0653">Protein transport</keyword>
<dbReference type="GO" id="GO:0015031">
    <property type="term" value="P:protein transport"/>
    <property type="evidence" value="ECO:0007669"/>
    <property type="project" value="UniProtKB-UniRule"/>
</dbReference>
<organism evidence="11 12">
    <name type="scientific">Kalanchoe fedtschenkoi</name>
    <name type="common">Lavender scallops</name>
    <name type="synonym">South American air plant</name>
    <dbReference type="NCBI Taxonomy" id="63787"/>
    <lineage>
        <taxon>Eukaryota</taxon>
        <taxon>Viridiplantae</taxon>
        <taxon>Streptophyta</taxon>
        <taxon>Embryophyta</taxon>
        <taxon>Tracheophyta</taxon>
        <taxon>Spermatophyta</taxon>
        <taxon>Magnoliopsida</taxon>
        <taxon>eudicotyledons</taxon>
        <taxon>Gunneridae</taxon>
        <taxon>Pentapetalae</taxon>
        <taxon>Saxifragales</taxon>
        <taxon>Crassulaceae</taxon>
        <taxon>Kalanchoe</taxon>
    </lineage>
</organism>
<evidence type="ECO:0000256" key="2">
    <source>
        <dbReference type="ARBA" id="ARBA00009594"/>
    </source>
</evidence>